<keyword evidence="2 8" id="KW-0808">Transferase</keyword>
<evidence type="ECO:0000256" key="9">
    <source>
        <dbReference type="RuleBase" id="RU003835"/>
    </source>
</evidence>
<gene>
    <name evidence="8" type="primary">ackA</name>
    <name evidence="10" type="ORF">GR197_30135</name>
</gene>
<dbReference type="GO" id="GO:0006085">
    <property type="term" value="P:acetyl-CoA biosynthetic process"/>
    <property type="evidence" value="ECO:0007669"/>
    <property type="project" value="UniProtKB-UniRule"/>
</dbReference>
<feature type="binding site" evidence="8">
    <location>
        <begin position="322"/>
        <end position="326"/>
    </location>
    <ligand>
        <name>ATP</name>
        <dbReference type="ChEBI" id="CHEBI:30616"/>
    </ligand>
</feature>
<protein>
    <recommendedName>
        <fullName evidence="8">Acetate kinase</fullName>
        <ecNumber evidence="8">2.7.2.1</ecNumber>
    </recommendedName>
    <alternativeName>
        <fullName evidence="8">Acetokinase</fullName>
    </alternativeName>
</protein>
<comment type="caution">
    <text evidence="10">The sequence shown here is derived from an EMBL/GenBank/DDBJ whole genome shotgun (WGS) entry which is preliminary data.</text>
</comment>
<dbReference type="InterPro" id="IPR043129">
    <property type="entry name" value="ATPase_NBD"/>
</dbReference>
<comment type="cofactor">
    <cofactor evidence="8">
        <name>Mg(2+)</name>
        <dbReference type="ChEBI" id="CHEBI:18420"/>
    </cofactor>
    <cofactor evidence="8">
        <name>Mn(2+)</name>
        <dbReference type="ChEBI" id="CHEBI:29035"/>
    </cofactor>
    <text evidence="8">Mg(2+). Can also accept Mn(2+).</text>
</comment>
<dbReference type="EC" id="2.7.2.1" evidence="8"/>
<keyword evidence="6 8" id="KW-0067">ATP-binding</keyword>
<comment type="subcellular location">
    <subcellularLocation>
        <location evidence="8">Cytoplasm</location>
    </subcellularLocation>
</comment>
<accession>A0A7K3UM26</accession>
<evidence type="ECO:0000256" key="6">
    <source>
        <dbReference type="ARBA" id="ARBA00022840"/>
    </source>
</evidence>
<evidence type="ECO:0000256" key="1">
    <source>
        <dbReference type="ARBA" id="ARBA00022490"/>
    </source>
</evidence>
<comment type="pathway">
    <text evidence="8">Metabolic intermediate biosynthesis; acetyl-CoA biosynthesis; acetyl-CoA from acetate: step 1/2.</text>
</comment>
<evidence type="ECO:0000256" key="5">
    <source>
        <dbReference type="ARBA" id="ARBA00022777"/>
    </source>
</evidence>
<dbReference type="PANTHER" id="PTHR21060:SF21">
    <property type="entry name" value="ACETATE KINASE"/>
    <property type="match status" value="1"/>
</dbReference>
<evidence type="ECO:0000256" key="7">
    <source>
        <dbReference type="ARBA" id="ARBA00022842"/>
    </source>
</evidence>
<feature type="binding site" evidence="8">
    <location>
        <position position="87"/>
    </location>
    <ligand>
        <name>substrate</name>
    </ligand>
</feature>
<comment type="function">
    <text evidence="8">Catalyzes the formation of acetyl phosphate from acetate and ATP. Can also catalyze the reverse reaction.</text>
</comment>
<feature type="binding site" evidence="8">
    <location>
        <position position="16"/>
    </location>
    <ligand>
        <name>ATP</name>
        <dbReference type="ChEBI" id="CHEBI:30616"/>
    </ligand>
</feature>
<dbReference type="GO" id="GO:0005829">
    <property type="term" value="C:cytosol"/>
    <property type="evidence" value="ECO:0007669"/>
    <property type="project" value="TreeGrafter"/>
</dbReference>
<feature type="site" description="Transition state stabilizer" evidence="8">
    <location>
        <position position="235"/>
    </location>
</feature>
<evidence type="ECO:0000256" key="3">
    <source>
        <dbReference type="ARBA" id="ARBA00022723"/>
    </source>
</evidence>
<feature type="binding site" evidence="8">
    <location>
        <position position="9"/>
    </location>
    <ligand>
        <name>Mg(2+)</name>
        <dbReference type="ChEBI" id="CHEBI:18420"/>
    </ligand>
</feature>
<comment type="subunit">
    <text evidence="8">Homodimer.</text>
</comment>
<dbReference type="Pfam" id="PF00871">
    <property type="entry name" value="Acetate_kinase"/>
    <property type="match status" value="1"/>
</dbReference>
<dbReference type="Proteomes" id="UP000471753">
    <property type="component" value="Unassembled WGS sequence"/>
</dbReference>
<dbReference type="PANTHER" id="PTHR21060">
    <property type="entry name" value="ACETATE KINASE"/>
    <property type="match status" value="1"/>
</dbReference>
<comment type="similarity">
    <text evidence="8 9">Belongs to the acetokinase family.</text>
</comment>
<feature type="binding site" evidence="8">
    <location>
        <begin position="202"/>
        <end position="206"/>
    </location>
    <ligand>
        <name>ATP</name>
        <dbReference type="ChEBI" id="CHEBI:30616"/>
    </ligand>
</feature>
<feature type="binding site" evidence="8">
    <location>
        <position position="373"/>
    </location>
    <ligand>
        <name>Mg(2+)</name>
        <dbReference type="ChEBI" id="CHEBI:18420"/>
    </ligand>
</feature>
<dbReference type="GO" id="GO:0008776">
    <property type="term" value="F:acetate kinase activity"/>
    <property type="evidence" value="ECO:0007669"/>
    <property type="project" value="UniProtKB-UniRule"/>
</dbReference>
<dbReference type="UniPathway" id="UPA00340">
    <property type="reaction ID" value="UER00458"/>
</dbReference>
<evidence type="ECO:0000256" key="8">
    <source>
        <dbReference type="HAMAP-Rule" id="MF_00020"/>
    </source>
</evidence>
<keyword evidence="7 8" id="KW-0460">Magnesium</keyword>
<dbReference type="PIRSF" id="PIRSF000722">
    <property type="entry name" value="Acetate_prop_kin"/>
    <property type="match status" value="1"/>
</dbReference>
<dbReference type="GO" id="GO:0000287">
    <property type="term" value="F:magnesium ion binding"/>
    <property type="evidence" value="ECO:0007669"/>
    <property type="project" value="UniProtKB-UniRule"/>
</dbReference>
<comment type="catalytic activity">
    <reaction evidence="8">
        <text>acetate + ATP = acetyl phosphate + ADP</text>
        <dbReference type="Rhea" id="RHEA:11352"/>
        <dbReference type="ChEBI" id="CHEBI:22191"/>
        <dbReference type="ChEBI" id="CHEBI:30089"/>
        <dbReference type="ChEBI" id="CHEBI:30616"/>
        <dbReference type="ChEBI" id="CHEBI:456216"/>
        <dbReference type="EC" id="2.7.2.1"/>
    </reaction>
</comment>
<dbReference type="HAMAP" id="MF_00020">
    <property type="entry name" value="Acetate_kinase"/>
    <property type="match status" value="1"/>
</dbReference>
<feature type="site" description="Transition state stabilizer" evidence="8">
    <location>
        <position position="175"/>
    </location>
</feature>
<dbReference type="NCBIfam" id="NF005462">
    <property type="entry name" value="PRK07058.1"/>
    <property type="match status" value="1"/>
</dbReference>
<evidence type="ECO:0000313" key="11">
    <source>
        <dbReference type="Proteomes" id="UP000471753"/>
    </source>
</evidence>
<keyword evidence="5 8" id="KW-0418">Kinase</keyword>
<organism evidence="10 11">
    <name type="scientific">Rhizobium phaseoli</name>
    <dbReference type="NCBI Taxonomy" id="396"/>
    <lineage>
        <taxon>Bacteria</taxon>
        <taxon>Pseudomonadati</taxon>
        <taxon>Pseudomonadota</taxon>
        <taxon>Alphaproteobacteria</taxon>
        <taxon>Hyphomicrobiales</taxon>
        <taxon>Rhizobiaceae</taxon>
        <taxon>Rhizobium/Agrobacterium group</taxon>
        <taxon>Rhizobium</taxon>
    </lineage>
</organism>
<name>A0A7K3UM26_9HYPH</name>
<dbReference type="GO" id="GO:0006083">
    <property type="term" value="P:acetate metabolic process"/>
    <property type="evidence" value="ECO:0007669"/>
    <property type="project" value="TreeGrafter"/>
</dbReference>
<sequence>MDRVAVTFNAGSSSLKVGVFRLKDGRALRLGGGVATLGDHSRFTFRFSNGDETVNLPSGTAIDARLVSQVVDCIVRRGFDPVVAGHRIVHGGQVFDGPVLLEPKVVLRMEDLTHLAPVHLPPALAIIREVRSAYPDIPQTASFDTAFHSSQSSLAARLAIPRELHDAGVRRYGFHGLSYKYVAGELRKHDPDLAAGRVICAHLGSGASLCGMVDSVSIDASMGFSPLDGIPMSTRPGSLDPGAVVHLLRNNFHDADRLEDFLYHRCGLLGVSGKSGDVRVLLQDFHPASREALDLFCFRIAGEIGRLAVSLGGVDAVVFTAGIGEHQPEIRTGVAHHLAWLGLSLSEPANKMNATVISGRESEIVALVIPTDEEQVIADEAIEVISRHRL</sequence>
<dbReference type="GO" id="GO:0005524">
    <property type="term" value="F:ATP binding"/>
    <property type="evidence" value="ECO:0007669"/>
    <property type="project" value="UniProtKB-KW"/>
</dbReference>
<dbReference type="InterPro" id="IPR000890">
    <property type="entry name" value="Aliphatic_acid_kin_short-chain"/>
</dbReference>
<dbReference type="InterPro" id="IPR004372">
    <property type="entry name" value="Ac/propionate_kinase"/>
</dbReference>
<dbReference type="AlphaFoldDB" id="A0A7K3UM26"/>
<keyword evidence="1 8" id="KW-0963">Cytoplasm</keyword>
<keyword evidence="4 8" id="KW-0547">Nucleotide-binding</keyword>
<dbReference type="RefSeq" id="WP_164016262.1">
    <property type="nucleotide sequence ID" value="NZ_WUFT01000034.1"/>
</dbReference>
<dbReference type="EMBL" id="WUFT01000034">
    <property type="protein sequence ID" value="NEJ74736.1"/>
    <property type="molecule type" value="Genomic_DNA"/>
</dbReference>
<keyword evidence="3 8" id="KW-0479">Metal-binding</keyword>
<reference evidence="10 11" key="1">
    <citation type="submission" date="2019-12" db="EMBL/GenBank/DDBJ databases">
        <title>Rhizobium genotypes associated with high levels of biological nitrogen fixation by grain legumes in a temperate-maritime cropping system.</title>
        <authorList>
            <person name="Maluk M."/>
            <person name="Francesc Ferrando Molina F."/>
            <person name="Lopez Del Egido L."/>
            <person name="Lafos M."/>
            <person name="Langarica-Fuentes A."/>
            <person name="Gebre Yohannes G."/>
            <person name="Young M.W."/>
            <person name="Martin P."/>
            <person name="Gantlett R."/>
            <person name="Kenicer G."/>
            <person name="Hawes C."/>
            <person name="Begg G.S."/>
            <person name="Quilliam R.S."/>
            <person name="Squire G.R."/>
            <person name="Poole P.S."/>
            <person name="Young P.W."/>
            <person name="Iannetta P.M."/>
            <person name="James E.K."/>
        </authorList>
    </citation>
    <scope>NUCLEOTIDE SEQUENCE [LARGE SCALE GENOMIC DNA]</scope>
    <source>
        <strain evidence="10 11">JHI366</strain>
    </source>
</reference>
<evidence type="ECO:0000256" key="4">
    <source>
        <dbReference type="ARBA" id="ARBA00022741"/>
    </source>
</evidence>
<dbReference type="Gene3D" id="3.30.420.40">
    <property type="match status" value="2"/>
</dbReference>
<feature type="binding site" evidence="8">
    <location>
        <begin position="277"/>
        <end position="279"/>
    </location>
    <ligand>
        <name>ATP</name>
        <dbReference type="ChEBI" id="CHEBI:30616"/>
    </ligand>
</feature>
<evidence type="ECO:0000313" key="10">
    <source>
        <dbReference type="EMBL" id="NEJ74736.1"/>
    </source>
</evidence>
<evidence type="ECO:0000256" key="2">
    <source>
        <dbReference type="ARBA" id="ARBA00022679"/>
    </source>
</evidence>
<proteinExistence type="inferred from homology"/>
<feature type="active site" description="Proton donor/acceptor" evidence="8">
    <location>
        <position position="144"/>
    </location>
</feature>
<dbReference type="SUPFAM" id="SSF53067">
    <property type="entry name" value="Actin-like ATPase domain"/>
    <property type="match status" value="2"/>
</dbReference>
<dbReference type="PRINTS" id="PR00471">
    <property type="entry name" value="ACETATEKNASE"/>
</dbReference>